<keyword evidence="4" id="KW-1185">Reference proteome</keyword>
<dbReference type="Gene3D" id="1.10.443.10">
    <property type="entry name" value="Intergrase catalytic core"/>
    <property type="match status" value="1"/>
</dbReference>
<reference evidence="3 4" key="1">
    <citation type="submission" date="2018-07" db="EMBL/GenBank/DDBJ databases">
        <title>Dyadobacter roseus sp. nov., isolated from rose rhizosphere soil.</title>
        <authorList>
            <person name="Chen L."/>
        </authorList>
    </citation>
    <scope>NUCLEOTIDE SEQUENCE [LARGE SCALE GENOMIC DNA]</scope>
    <source>
        <strain evidence="3 4">RS19</strain>
    </source>
</reference>
<dbReference type="GO" id="GO:0003677">
    <property type="term" value="F:DNA binding"/>
    <property type="evidence" value="ECO:0007669"/>
    <property type="project" value="InterPro"/>
</dbReference>
<dbReference type="AlphaFoldDB" id="A0A3D8Y9A5"/>
<evidence type="ECO:0000259" key="2">
    <source>
        <dbReference type="PROSITE" id="PS51898"/>
    </source>
</evidence>
<dbReference type="RefSeq" id="WP_115831820.1">
    <property type="nucleotide sequence ID" value="NZ_QNUL01000012.1"/>
</dbReference>
<dbReference type="InterPro" id="IPR050090">
    <property type="entry name" value="Tyrosine_recombinase_XerCD"/>
</dbReference>
<keyword evidence="1" id="KW-0233">DNA recombination</keyword>
<name>A0A3D8Y9A5_9BACT</name>
<comment type="caution">
    <text evidence="3">The sequence shown here is derived from an EMBL/GenBank/DDBJ whole genome shotgun (WGS) entry which is preliminary data.</text>
</comment>
<dbReference type="Pfam" id="PF00589">
    <property type="entry name" value="Phage_integrase"/>
    <property type="match status" value="1"/>
</dbReference>
<dbReference type="Proteomes" id="UP000256373">
    <property type="component" value="Unassembled WGS sequence"/>
</dbReference>
<feature type="domain" description="Tyr recombinase" evidence="2">
    <location>
        <begin position="103"/>
        <end position="307"/>
    </location>
</feature>
<dbReference type="SUPFAM" id="SSF56349">
    <property type="entry name" value="DNA breaking-rejoining enzymes"/>
    <property type="match status" value="1"/>
</dbReference>
<dbReference type="InterPro" id="IPR002104">
    <property type="entry name" value="Integrase_catalytic"/>
</dbReference>
<dbReference type="InterPro" id="IPR013762">
    <property type="entry name" value="Integrase-like_cat_sf"/>
</dbReference>
<evidence type="ECO:0000313" key="3">
    <source>
        <dbReference type="EMBL" id="REA60075.1"/>
    </source>
</evidence>
<dbReference type="GO" id="GO:0006310">
    <property type="term" value="P:DNA recombination"/>
    <property type="evidence" value="ECO:0007669"/>
    <property type="project" value="UniProtKB-KW"/>
</dbReference>
<proteinExistence type="predicted"/>
<sequence>MKSYQSIFAPFMERYISLKKGLGYKCIDMGYSYSLFDRFVLIESVSAVGITKELADKWAMPRPNESPRTRYVRIAHVAQLCEFLCTLGYKSHIPKLPRVQSSHVPYIFSRQQIVAIFAVSEKMMLKCSRHETSLSAIPALFRVLYGTGMRIGEALALRDMDVNLNDKTIFIKGAKNGCDRRIPISASLADVCEGYRIHRDLYAYPKPSAHTFFRTHNGEVCPRKSVYNWFRRILCESEIPHWGKGMGPRVHDLRHTYSVHALDTMAGDGLDLNYALPILSACLGHRSLDATEQYVRLTSEMHPGLLQDLNAVCSYVFPKKIML</sequence>
<organism evidence="3 4">
    <name type="scientific">Dyadobacter luteus</name>
    <dbReference type="NCBI Taxonomy" id="2259619"/>
    <lineage>
        <taxon>Bacteria</taxon>
        <taxon>Pseudomonadati</taxon>
        <taxon>Bacteroidota</taxon>
        <taxon>Cytophagia</taxon>
        <taxon>Cytophagales</taxon>
        <taxon>Spirosomataceae</taxon>
        <taxon>Dyadobacter</taxon>
    </lineage>
</organism>
<evidence type="ECO:0000313" key="4">
    <source>
        <dbReference type="Proteomes" id="UP000256373"/>
    </source>
</evidence>
<protein>
    <submittedName>
        <fullName evidence="3">Integrase</fullName>
    </submittedName>
</protein>
<dbReference type="PROSITE" id="PS51898">
    <property type="entry name" value="TYR_RECOMBINASE"/>
    <property type="match status" value="1"/>
</dbReference>
<evidence type="ECO:0000256" key="1">
    <source>
        <dbReference type="ARBA" id="ARBA00023172"/>
    </source>
</evidence>
<accession>A0A3D8Y9A5</accession>
<dbReference type="PANTHER" id="PTHR30349:SF64">
    <property type="entry name" value="PROPHAGE INTEGRASE INTD-RELATED"/>
    <property type="match status" value="1"/>
</dbReference>
<dbReference type="InterPro" id="IPR011010">
    <property type="entry name" value="DNA_brk_join_enz"/>
</dbReference>
<dbReference type="OrthoDB" id="9766545at2"/>
<dbReference type="GO" id="GO:0015074">
    <property type="term" value="P:DNA integration"/>
    <property type="evidence" value="ECO:0007669"/>
    <property type="project" value="InterPro"/>
</dbReference>
<gene>
    <name evidence="3" type="ORF">DSL64_15445</name>
</gene>
<dbReference type="PANTHER" id="PTHR30349">
    <property type="entry name" value="PHAGE INTEGRASE-RELATED"/>
    <property type="match status" value="1"/>
</dbReference>
<dbReference type="EMBL" id="QNUL01000012">
    <property type="protein sequence ID" value="REA60075.1"/>
    <property type="molecule type" value="Genomic_DNA"/>
</dbReference>